<evidence type="ECO:0000256" key="2">
    <source>
        <dbReference type="ARBA" id="ARBA00022598"/>
    </source>
</evidence>
<evidence type="ECO:0000256" key="4">
    <source>
        <dbReference type="ARBA" id="ARBA00066616"/>
    </source>
</evidence>
<organism evidence="8 9">
    <name type="scientific">Caenispirillum salinarum AK4</name>
    <dbReference type="NCBI Taxonomy" id="1238182"/>
    <lineage>
        <taxon>Bacteria</taxon>
        <taxon>Pseudomonadati</taxon>
        <taxon>Pseudomonadota</taxon>
        <taxon>Alphaproteobacteria</taxon>
        <taxon>Rhodospirillales</taxon>
        <taxon>Novispirillaceae</taxon>
        <taxon>Caenispirillum</taxon>
    </lineage>
</organism>
<dbReference type="EC" id="6.2.1.44" evidence="4"/>
<dbReference type="EMBL" id="ANHY01000009">
    <property type="protein sequence ID" value="EKV30148.1"/>
    <property type="molecule type" value="Genomic_DNA"/>
</dbReference>
<gene>
    <name evidence="8" type="ORF">C882_4548</name>
</gene>
<comment type="similarity">
    <text evidence="1">Belongs to the ATP-dependent AMP-binding enzyme family.</text>
</comment>
<dbReference type="RefSeq" id="WP_009540656.1">
    <property type="nucleotide sequence ID" value="NZ_ANHY01000009.1"/>
</dbReference>
<dbReference type="PANTHER" id="PTHR43201:SF8">
    <property type="entry name" value="ACYL-COA SYNTHETASE FAMILY MEMBER 3"/>
    <property type="match status" value="1"/>
</dbReference>
<comment type="catalytic activity">
    <reaction evidence="3">
        <text>3-(methylsulfanyl)propanoate + ATP + CoA = 3-(methylsulfanyl)propanoyl-CoA + AMP + diphosphate</text>
        <dbReference type="Rhea" id="RHEA:43052"/>
        <dbReference type="ChEBI" id="CHEBI:30616"/>
        <dbReference type="ChEBI" id="CHEBI:33019"/>
        <dbReference type="ChEBI" id="CHEBI:49016"/>
        <dbReference type="ChEBI" id="CHEBI:57287"/>
        <dbReference type="ChEBI" id="CHEBI:82815"/>
        <dbReference type="ChEBI" id="CHEBI:456215"/>
        <dbReference type="EC" id="6.2.1.44"/>
    </reaction>
    <physiologicalReaction direction="left-to-right" evidence="3">
        <dbReference type="Rhea" id="RHEA:43053"/>
    </physiologicalReaction>
</comment>
<dbReference type="STRING" id="1238182.C882_4548"/>
<evidence type="ECO:0000256" key="3">
    <source>
        <dbReference type="ARBA" id="ARBA00051915"/>
    </source>
</evidence>
<dbReference type="Gene3D" id="3.40.50.12780">
    <property type="entry name" value="N-terminal domain of ligase-like"/>
    <property type="match status" value="1"/>
</dbReference>
<dbReference type="InterPro" id="IPR000873">
    <property type="entry name" value="AMP-dep_synth/lig_dom"/>
</dbReference>
<dbReference type="InterPro" id="IPR025110">
    <property type="entry name" value="AMP-bd_C"/>
</dbReference>
<evidence type="ECO:0000313" key="9">
    <source>
        <dbReference type="Proteomes" id="UP000009881"/>
    </source>
</evidence>
<comment type="caution">
    <text evidence="8">The sequence shown here is derived from an EMBL/GenBank/DDBJ whole genome shotgun (WGS) entry which is preliminary data.</text>
</comment>
<evidence type="ECO:0000256" key="5">
    <source>
        <dbReference type="ARBA" id="ARBA00067668"/>
    </source>
</evidence>
<dbReference type="Pfam" id="PF00501">
    <property type="entry name" value="AMP-binding"/>
    <property type="match status" value="1"/>
</dbReference>
<evidence type="ECO:0000256" key="1">
    <source>
        <dbReference type="ARBA" id="ARBA00006432"/>
    </source>
</evidence>
<protein>
    <recommendedName>
        <fullName evidence="5">3-methylmercaptopropionyl-CoA ligase</fullName>
        <ecNumber evidence="4">6.2.1.44</ecNumber>
    </recommendedName>
</protein>
<dbReference type="PANTHER" id="PTHR43201">
    <property type="entry name" value="ACYL-COA SYNTHETASE"/>
    <property type="match status" value="1"/>
</dbReference>
<dbReference type="Proteomes" id="UP000009881">
    <property type="component" value="Unassembled WGS sequence"/>
</dbReference>
<reference evidence="8 9" key="1">
    <citation type="journal article" date="2013" name="Genome Announc.">
        <title>Draft Genome Sequence of an Alphaproteobacterium, Caenispirillum salinarum AK4(T), Isolated from a Solar Saltern.</title>
        <authorList>
            <person name="Khatri I."/>
            <person name="Singh A."/>
            <person name="Korpole S."/>
            <person name="Pinnaka A.K."/>
            <person name="Subramanian S."/>
        </authorList>
    </citation>
    <scope>NUCLEOTIDE SEQUENCE [LARGE SCALE GENOMIC DNA]</scope>
    <source>
        <strain evidence="8 9">AK4</strain>
    </source>
</reference>
<proteinExistence type="inferred from homology"/>
<dbReference type="Gene3D" id="3.30.300.30">
    <property type="match status" value="1"/>
</dbReference>
<dbReference type="PROSITE" id="PS00455">
    <property type="entry name" value="AMP_BINDING"/>
    <property type="match status" value="1"/>
</dbReference>
<dbReference type="CDD" id="cd05941">
    <property type="entry name" value="MCS"/>
    <property type="match status" value="1"/>
</dbReference>
<dbReference type="FunFam" id="3.30.300.30:FF:000008">
    <property type="entry name" value="2,3-dihydroxybenzoate-AMP ligase"/>
    <property type="match status" value="1"/>
</dbReference>
<evidence type="ECO:0000259" key="7">
    <source>
        <dbReference type="Pfam" id="PF13193"/>
    </source>
</evidence>
<name>K9HII6_9PROT</name>
<sequence>MTAVSKPTEAPAAPADAEQSLYRLIESRFPKDPNELLLETPEGDKWSYADAHASAGRYARFLTDMGVKRGDRVAVQVEKSPQALFLYLACLRAGFVFLPMNTAYREDEVDFLIGNAEPSAFVCRPDFEATAKTIAAKHGTANVFTLAGDGSGSFTDHAESASADFDTVDCAPDDLAAMLYTSGTTGKPKGAMLTHRNLGANGLALVQSWRFTADDVLLHALPIFHAHGLFVACHCVLLSGARMIWMPGYDREKVMELLPRATVFMGVPTFYTRLLALPHFGKDQTRNIRLFVSGSAPLLAETHREFSQRTGHMILERYGMTETGMNTSNPYDGDRVPGSVGMALPGVEARVVDDENAPLPANEVGNIQVRGANVMKGYWKLPEKTAEEFTEDGWFKTGDQGKVDDRGYIHIVGRAKDMIISGGYNVYPKEIESLIDDIDGVVESAIVGVPHPDFGEVGVAVIVKREGSDLTADAVLGRVKEKMANYKVPKAAYFVPELPRNTMGKVQKAALREKHKDLFKG</sequence>
<feature type="domain" description="AMP-binding enzyme C-terminal" evidence="7">
    <location>
        <begin position="430"/>
        <end position="505"/>
    </location>
</feature>
<accession>K9HII6</accession>
<evidence type="ECO:0000313" key="8">
    <source>
        <dbReference type="EMBL" id="EKV30148.1"/>
    </source>
</evidence>
<dbReference type="Pfam" id="PF13193">
    <property type="entry name" value="AMP-binding_C"/>
    <property type="match status" value="1"/>
</dbReference>
<dbReference type="OrthoDB" id="9803968at2"/>
<dbReference type="AlphaFoldDB" id="K9HII6"/>
<dbReference type="PATRIC" id="fig|1238182.3.peg.2211"/>
<dbReference type="InterPro" id="IPR042099">
    <property type="entry name" value="ANL_N_sf"/>
</dbReference>
<dbReference type="SUPFAM" id="SSF56801">
    <property type="entry name" value="Acetyl-CoA synthetase-like"/>
    <property type="match status" value="1"/>
</dbReference>
<evidence type="ECO:0000259" key="6">
    <source>
        <dbReference type="Pfam" id="PF00501"/>
    </source>
</evidence>
<keyword evidence="2 8" id="KW-0436">Ligase</keyword>
<dbReference type="GO" id="GO:0006631">
    <property type="term" value="P:fatty acid metabolic process"/>
    <property type="evidence" value="ECO:0007669"/>
    <property type="project" value="TreeGrafter"/>
</dbReference>
<dbReference type="eggNOG" id="COG0318">
    <property type="taxonomic scope" value="Bacteria"/>
</dbReference>
<dbReference type="GO" id="GO:0031956">
    <property type="term" value="F:medium-chain fatty acid-CoA ligase activity"/>
    <property type="evidence" value="ECO:0007669"/>
    <property type="project" value="TreeGrafter"/>
</dbReference>
<dbReference type="InterPro" id="IPR020845">
    <property type="entry name" value="AMP-binding_CS"/>
</dbReference>
<dbReference type="InterPro" id="IPR045851">
    <property type="entry name" value="AMP-bd_C_sf"/>
</dbReference>
<feature type="domain" description="AMP-dependent synthetase/ligase" evidence="6">
    <location>
        <begin position="41"/>
        <end position="379"/>
    </location>
</feature>
<dbReference type="NCBIfam" id="NF005702">
    <property type="entry name" value="PRK07514.1"/>
    <property type="match status" value="1"/>
</dbReference>
<keyword evidence="9" id="KW-1185">Reference proteome</keyword>